<keyword evidence="2" id="KW-0479">Metal-binding</keyword>
<keyword evidence="5" id="KW-0119">Carbohydrate metabolism</keyword>
<name>A0ABV9LVM0_9ALTE</name>
<comment type="caution">
    <text evidence="8">The sequence shown here is derived from an EMBL/GenBank/DDBJ whole genome shotgun (WGS) entry which is preliminary data.</text>
</comment>
<dbReference type="EMBL" id="JBHSGU010000002">
    <property type="protein sequence ID" value="MFC4700566.1"/>
    <property type="molecule type" value="Genomic_DNA"/>
</dbReference>
<protein>
    <recommendedName>
        <fullName evidence="6">fructokinase</fullName>
        <ecNumber evidence="6">2.7.1.4</ecNumber>
    </recommendedName>
</protein>
<dbReference type="EC" id="2.7.1.4" evidence="6"/>
<evidence type="ECO:0000256" key="7">
    <source>
        <dbReference type="ARBA" id="ARBA00048451"/>
    </source>
</evidence>
<dbReference type="InterPro" id="IPR043129">
    <property type="entry name" value="ATPase_NBD"/>
</dbReference>
<comment type="catalytic activity">
    <reaction evidence="7">
        <text>D-fructose + ATP = D-fructose 6-phosphate + ADP + H(+)</text>
        <dbReference type="Rhea" id="RHEA:16125"/>
        <dbReference type="ChEBI" id="CHEBI:15378"/>
        <dbReference type="ChEBI" id="CHEBI:30616"/>
        <dbReference type="ChEBI" id="CHEBI:37721"/>
        <dbReference type="ChEBI" id="CHEBI:61527"/>
        <dbReference type="ChEBI" id="CHEBI:456216"/>
        <dbReference type="EC" id="2.7.1.4"/>
    </reaction>
</comment>
<keyword evidence="4" id="KW-0460">Magnesium</keyword>
<dbReference type="PROSITE" id="PS01125">
    <property type="entry name" value="ROK"/>
    <property type="match status" value="1"/>
</dbReference>
<dbReference type="InterPro" id="IPR000600">
    <property type="entry name" value="ROK"/>
</dbReference>
<evidence type="ECO:0000256" key="2">
    <source>
        <dbReference type="ARBA" id="ARBA00022723"/>
    </source>
</evidence>
<evidence type="ECO:0000256" key="4">
    <source>
        <dbReference type="ARBA" id="ARBA00022842"/>
    </source>
</evidence>
<dbReference type="PANTHER" id="PTHR42742">
    <property type="entry name" value="TRANSCRIPTIONAL REPRESSOR MPRA"/>
    <property type="match status" value="1"/>
</dbReference>
<keyword evidence="3" id="KW-0862">Zinc</keyword>
<evidence type="ECO:0000256" key="6">
    <source>
        <dbReference type="ARBA" id="ARBA00038887"/>
    </source>
</evidence>
<dbReference type="Pfam" id="PF00480">
    <property type="entry name" value="ROK"/>
    <property type="match status" value="1"/>
</dbReference>
<accession>A0ABV9LVM0</accession>
<comment type="cofactor">
    <cofactor evidence="1">
        <name>Mg(2+)</name>
        <dbReference type="ChEBI" id="CHEBI:18420"/>
    </cofactor>
</comment>
<evidence type="ECO:0000313" key="8">
    <source>
        <dbReference type="EMBL" id="MFC4700566.1"/>
    </source>
</evidence>
<dbReference type="PANTHER" id="PTHR42742:SF3">
    <property type="entry name" value="FRUCTOKINASE"/>
    <property type="match status" value="1"/>
</dbReference>
<dbReference type="InterPro" id="IPR049874">
    <property type="entry name" value="ROK_cs"/>
</dbReference>
<reference evidence="9" key="1">
    <citation type="journal article" date="2019" name="Int. J. Syst. Evol. Microbiol.">
        <title>The Global Catalogue of Microorganisms (GCM) 10K type strain sequencing project: providing services to taxonomists for standard genome sequencing and annotation.</title>
        <authorList>
            <consortium name="The Broad Institute Genomics Platform"/>
            <consortium name="The Broad Institute Genome Sequencing Center for Infectious Disease"/>
            <person name="Wu L."/>
            <person name="Ma J."/>
        </authorList>
    </citation>
    <scope>NUCLEOTIDE SEQUENCE [LARGE SCALE GENOMIC DNA]</scope>
    <source>
        <strain evidence="9">KACC 12507</strain>
    </source>
</reference>
<dbReference type="SUPFAM" id="SSF53067">
    <property type="entry name" value="Actin-like ATPase domain"/>
    <property type="match status" value="1"/>
</dbReference>
<evidence type="ECO:0000256" key="5">
    <source>
        <dbReference type="ARBA" id="ARBA00023277"/>
    </source>
</evidence>
<dbReference type="Proteomes" id="UP001595897">
    <property type="component" value="Unassembled WGS sequence"/>
</dbReference>
<dbReference type="RefSeq" id="WP_382408076.1">
    <property type="nucleotide sequence ID" value="NZ_JBHSGU010000002.1"/>
</dbReference>
<sequence>MAPKSYAAIEAGGTKFICALFDANKNVLAKTRIATTTFEETIGQVIDFYQDLKSQGHDFDQLGLASFGPLDLNPNSPTFGNVTKTPKPYWTDAPLGSRLSETLDVKVSIDTDVNAAALAEYRWGAGQGFDVVVYITVGTGFGGGLVVGGRTVKGLVHPEMGHMRIKVPEGVQGQCPFHGDCVEGLASGTSMQKIWNQSTQDMPQDHPAWETEANVLGQVCHNLLMTLSAQKIILGGGVMQQSFLLPKIIEQTEKNLGDYICFPQDLALSDIITAPGLSTDSGLLGALALLDVNKT</sequence>
<evidence type="ECO:0000256" key="1">
    <source>
        <dbReference type="ARBA" id="ARBA00001946"/>
    </source>
</evidence>
<gene>
    <name evidence="8" type="ORF">ACFO4O_10375</name>
</gene>
<evidence type="ECO:0000256" key="3">
    <source>
        <dbReference type="ARBA" id="ARBA00022833"/>
    </source>
</evidence>
<evidence type="ECO:0000313" key="9">
    <source>
        <dbReference type="Proteomes" id="UP001595897"/>
    </source>
</evidence>
<dbReference type="InterPro" id="IPR051804">
    <property type="entry name" value="Carb_Metab_Reg_Kinase/Isom"/>
</dbReference>
<proteinExistence type="predicted"/>
<keyword evidence="9" id="KW-1185">Reference proteome</keyword>
<dbReference type="CDD" id="cd24067">
    <property type="entry name" value="ASKHA_NBD_ROK_BsFRK-like"/>
    <property type="match status" value="1"/>
</dbReference>
<dbReference type="Gene3D" id="3.30.420.40">
    <property type="match status" value="2"/>
</dbReference>
<organism evidence="8 9">
    <name type="scientific">Glaciecola siphonariae</name>
    <dbReference type="NCBI Taxonomy" id="521012"/>
    <lineage>
        <taxon>Bacteria</taxon>
        <taxon>Pseudomonadati</taxon>
        <taxon>Pseudomonadota</taxon>
        <taxon>Gammaproteobacteria</taxon>
        <taxon>Alteromonadales</taxon>
        <taxon>Alteromonadaceae</taxon>
        <taxon>Glaciecola</taxon>
    </lineage>
</organism>